<dbReference type="InterPro" id="IPR052911">
    <property type="entry name" value="Corrinoid_activation_enz"/>
</dbReference>
<dbReference type="eggNOG" id="COG3894">
    <property type="taxonomic scope" value="Bacteria"/>
</dbReference>
<dbReference type="PANTHER" id="PTHR42895">
    <property type="entry name" value="IRON-SULFUR CLUSTER-BINDING PROTEIN-RELATED"/>
    <property type="match status" value="1"/>
</dbReference>
<dbReference type="PANTHER" id="PTHR42895:SF1">
    <property type="entry name" value="IRON-SULFUR CLUSTER PROTEIN"/>
    <property type="match status" value="1"/>
</dbReference>
<dbReference type="SUPFAM" id="SSF54292">
    <property type="entry name" value="2Fe-2S ferredoxin-like"/>
    <property type="match status" value="1"/>
</dbReference>
<evidence type="ECO:0000313" key="3">
    <source>
        <dbReference type="Proteomes" id="UP000030661"/>
    </source>
</evidence>
<dbReference type="PROSITE" id="PS51085">
    <property type="entry name" value="2FE2S_FER_2"/>
    <property type="match status" value="1"/>
</dbReference>
<dbReference type="GO" id="GO:0051536">
    <property type="term" value="F:iron-sulfur cluster binding"/>
    <property type="evidence" value="ECO:0007669"/>
    <property type="project" value="InterPro"/>
</dbReference>
<dbReference type="InterPro" id="IPR043129">
    <property type="entry name" value="ATPase_NBD"/>
</dbReference>
<protein>
    <submittedName>
        <fullName evidence="2">Ferredoxin</fullName>
    </submittedName>
</protein>
<feature type="domain" description="2Fe-2S ferredoxin-type" evidence="1">
    <location>
        <begin position="11"/>
        <end position="103"/>
    </location>
</feature>
<keyword evidence="3" id="KW-1185">Reference proteome</keyword>
<sequence length="615" mass="65721">MSKSSDIFSTCQVDFEPIGKRIAVAFGVTVLEAAQQAGLSLASACGGVGRCGQCRISILSGSVSAPTAEEQMLLTETDMRNGVRLACQTRVQSHLKVQVPSSSLITTQRLQLSGDSAAFTLDPVVRAYKVEAPSPSLHDSRSDLERLRAALPQKSEQEANADPAVIRQISSLARAHEWHITAFLKNTEIIGVASCGSRPVGVAVDVGTTKIAASLLDLETGEELAVVGALNPQISYGEDVISRLAYALRVSEGGHSLAVMVRDTLNNLLAELTERAGVSRDQVTEVCLVGNTAMTHLFLELPVSQLSRSPYVAATDAAVTLKARDLGLMTAPGAYIHVLPCIRGFIGADHVAMILAAQLDHTDLAAVGIDIGTNTEIVLAQPEGMLTSVSCASGPAFEGAHISDGMRAAAGAIEAVTLTETSVQLKTVENAPPIGLCGSGMIDSVAELHRWGIINSHGRFERQHPRVREGRHGPEFLLVSDDHRNGRRDVVITQQDINQIQLAKGAIRAGLDILLEATNTTSEEVSEVIIAGAFGSFLNIQNILHIGMFPDFPHAHYRQVGNAALTGAKGALISCQARKRAWQIARQTRYLELTTHPQFKRRFALGMLFSGKEYA</sequence>
<dbReference type="Gene3D" id="3.10.20.880">
    <property type="match status" value="1"/>
</dbReference>
<dbReference type="Proteomes" id="UP000030661">
    <property type="component" value="Unassembled WGS sequence"/>
</dbReference>
<reference evidence="2" key="1">
    <citation type="journal article" date="2015" name="PeerJ">
        <title>First genomic representation of candidate bacterial phylum KSB3 points to enhanced environmental sensing as a trigger of wastewater bulking.</title>
        <authorList>
            <person name="Sekiguchi Y."/>
            <person name="Ohashi A."/>
            <person name="Parks D.H."/>
            <person name="Yamauchi T."/>
            <person name="Tyson G.W."/>
            <person name="Hugenholtz P."/>
        </authorList>
    </citation>
    <scope>NUCLEOTIDE SEQUENCE [LARGE SCALE GENOMIC DNA]</scope>
</reference>
<dbReference type="InterPro" id="IPR041414">
    <property type="entry name" value="Raco-like_middle"/>
</dbReference>
<dbReference type="EMBL" id="DF820463">
    <property type="protein sequence ID" value="GAK54879.1"/>
    <property type="molecule type" value="Genomic_DNA"/>
</dbReference>
<dbReference type="InterPro" id="IPR042259">
    <property type="entry name" value="Raco-like_middle_sf"/>
</dbReference>
<dbReference type="AlphaFoldDB" id="A0A0S6W902"/>
<dbReference type="Pfam" id="PF00111">
    <property type="entry name" value="Fer2"/>
    <property type="match status" value="1"/>
</dbReference>
<dbReference type="HOGENOM" id="CLU_019091_0_0_0"/>
<dbReference type="Gene3D" id="3.30.420.480">
    <property type="entry name" value="Domain of unknown function (DUF4445)"/>
    <property type="match status" value="1"/>
</dbReference>
<dbReference type="InterPro" id="IPR012675">
    <property type="entry name" value="Beta-grasp_dom_sf"/>
</dbReference>
<gene>
    <name evidence="2" type="ORF">U27_01710</name>
</gene>
<dbReference type="CDD" id="cd00207">
    <property type="entry name" value="fer2"/>
    <property type="match status" value="1"/>
</dbReference>
<dbReference type="Pfam" id="PF14574">
    <property type="entry name" value="RACo_C_ter"/>
    <property type="match status" value="1"/>
</dbReference>
<evidence type="ECO:0000259" key="1">
    <source>
        <dbReference type="PROSITE" id="PS51085"/>
    </source>
</evidence>
<dbReference type="Pfam" id="PF17650">
    <property type="entry name" value="RACo_linker"/>
    <property type="match status" value="1"/>
</dbReference>
<dbReference type="InterPro" id="IPR036010">
    <property type="entry name" value="2Fe-2S_ferredoxin-like_sf"/>
</dbReference>
<proteinExistence type="predicted"/>
<dbReference type="InterPro" id="IPR040506">
    <property type="entry name" value="RACo_linker"/>
</dbReference>
<evidence type="ECO:0000313" key="2">
    <source>
        <dbReference type="EMBL" id="GAK54879.1"/>
    </source>
</evidence>
<name>A0A0S6W902_VECG1</name>
<dbReference type="Pfam" id="PF17651">
    <property type="entry name" value="Raco_middle"/>
    <property type="match status" value="1"/>
</dbReference>
<dbReference type="InterPro" id="IPR001041">
    <property type="entry name" value="2Fe-2S_ferredoxin-type"/>
</dbReference>
<dbReference type="Gene3D" id="3.10.20.30">
    <property type="match status" value="1"/>
</dbReference>
<dbReference type="InterPro" id="IPR027980">
    <property type="entry name" value="RACo_C"/>
</dbReference>
<accession>A0A0S6W902</accession>
<organism evidence="2">
    <name type="scientific">Vecturithrix granuli</name>
    <dbReference type="NCBI Taxonomy" id="1499967"/>
    <lineage>
        <taxon>Bacteria</taxon>
        <taxon>Candidatus Moduliflexota</taxon>
        <taxon>Candidatus Vecturitrichia</taxon>
        <taxon>Candidatus Vecturitrichales</taxon>
        <taxon>Candidatus Vecturitrichaceae</taxon>
        <taxon>Candidatus Vecturithrix</taxon>
    </lineage>
</organism>
<dbReference type="STRING" id="1499967.U27_01710"/>
<dbReference type="SUPFAM" id="SSF53067">
    <property type="entry name" value="Actin-like ATPase domain"/>
    <property type="match status" value="1"/>
</dbReference>